<evidence type="ECO:0000256" key="1">
    <source>
        <dbReference type="SAM" id="MobiDB-lite"/>
    </source>
</evidence>
<feature type="compositionally biased region" description="Polar residues" evidence="1">
    <location>
        <begin position="537"/>
        <end position="552"/>
    </location>
</feature>
<feature type="domain" description="Galactofuranosyltransferase GlfT2 N-terminal" evidence="2">
    <location>
        <begin position="43"/>
        <end position="97"/>
    </location>
</feature>
<dbReference type="RefSeq" id="WP_037462650.1">
    <property type="nucleotide sequence ID" value="NZ_BCZD01000018.1"/>
</dbReference>
<evidence type="ECO:0000313" key="3">
    <source>
        <dbReference type="EMBL" id="KFG91747.1"/>
    </source>
</evidence>
<comment type="caution">
    <text evidence="3">The sequence shown here is derived from an EMBL/GenBank/DDBJ whole genome shotgun (WGS) entry which is preliminary data.</text>
</comment>
<dbReference type="Gene3D" id="3.90.550.60">
    <property type="match status" value="1"/>
</dbReference>
<dbReference type="STRING" id="76947.GCA_002080435_02341"/>
<evidence type="ECO:0000259" key="2">
    <source>
        <dbReference type="Pfam" id="PF17994"/>
    </source>
</evidence>
<dbReference type="AlphaFoldDB" id="A0A086PEC9"/>
<dbReference type="OrthoDB" id="5148555at2"/>
<dbReference type="InterPro" id="IPR040492">
    <property type="entry name" value="GlfT2_N"/>
</dbReference>
<dbReference type="Proteomes" id="UP000024284">
    <property type="component" value="Unassembled WGS sequence"/>
</dbReference>
<proteinExistence type="predicted"/>
<sequence length="552" mass="60080">MTGSPNSTGRFAFPLFSLLDGLEQLSYETTSDATLDSGAVQAGSATALRLDRLFDIFPESYWGRYTSLTEIALTATLTGKARIEIRRRNALTGEEQALAEVDCEGKAQPIAIPIVLQQPGSDEDASYLIAVLHLSAGAGLRNLHWSAATPGVRDVRIAGVICTFNQEEMLADNLAQISAAPAFLHRLFVINQGPPGLEKRIISRGGSQTLFTFIDQANFGGAGGFTRGIIESLDDPQVTHILLMDDDIKAQPLLLARIATILAYAGERHCIGGAMLDIHAPTKLFTCGDQINPGRPAIINIAPPEGCEDVTTDAGRDFVALNHKPDFNGWWCFAFPVAAVRQCGLPLPLFIRGDDVEFGFRLSRAGFPTIVWPGVAVWHLPFQPKVQPWQAFYDRRNMLFLNEAHGLFSRRRLARSAWGSFANAIRGGDFARARAIVEGVEAFNKGPSHLASWSGEDHSALVGRMARDHSWRSIIILSACALSAIVTLRWRRRSNPDAINRLSSAGFWRDYLSISSPANAPSHDKGFASHPDDGIAPSQQIQATSVKSCDPI</sequence>
<feature type="compositionally biased region" description="Basic and acidic residues" evidence="1">
    <location>
        <begin position="522"/>
        <end position="533"/>
    </location>
</feature>
<accession>A0A086PEC9</accession>
<evidence type="ECO:0000313" key="4">
    <source>
        <dbReference type="Proteomes" id="UP000024284"/>
    </source>
</evidence>
<dbReference type="InterPro" id="IPR029044">
    <property type="entry name" value="Nucleotide-diphossugar_trans"/>
</dbReference>
<dbReference type="SUPFAM" id="SSF53448">
    <property type="entry name" value="Nucleotide-diphospho-sugar transferases"/>
    <property type="match status" value="1"/>
</dbReference>
<protein>
    <submittedName>
        <fullName evidence="3">Glycosyltransferase</fullName>
    </submittedName>
</protein>
<keyword evidence="4" id="KW-1185">Reference proteome</keyword>
<organism evidence="3 4">
    <name type="scientific">Sphingobium herbicidovorans (strain ATCC 700291 / DSM 11019 / CCUG 56400 / KCTC 2939 / LMG 18315 / NBRC 16415 / MH)</name>
    <name type="common">Sphingomonas herbicidovorans</name>
    <dbReference type="NCBI Taxonomy" id="1219045"/>
    <lineage>
        <taxon>Bacteria</taxon>
        <taxon>Pseudomonadati</taxon>
        <taxon>Pseudomonadota</taxon>
        <taxon>Alphaproteobacteria</taxon>
        <taxon>Sphingomonadales</taxon>
        <taxon>Sphingomonadaceae</taxon>
        <taxon>Sphingobium</taxon>
    </lineage>
</organism>
<dbReference type="Pfam" id="PF17994">
    <property type="entry name" value="Glft2_N"/>
    <property type="match status" value="1"/>
</dbReference>
<dbReference type="eggNOG" id="COG1216">
    <property type="taxonomic scope" value="Bacteria"/>
</dbReference>
<name>A0A086PEC9_SPHHM</name>
<dbReference type="Pfam" id="PF13641">
    <property type="entry name" value="Glyco_tranf_2_3"/>
    <property type="match status" value="1"/>
</dbReference>
<dbReference type="PATRIC" id="fig|1219045.3.peg.617"/>
<dbReference type="GO" id="GO:0016740">
    <property type="term" value="F:transferase activity"/>
    <property type="evidence" value="ECO:0007669"/>
    <property type="project" value="UniProtKB-KW"/>
</dbReference>
<dbReference type="EMBL" id="JFZA02000002">
    <property type="protein sequence ID" value="KFG91747.1"/>
    <property type="molecule type" value="Genomic_DNA"/>
</dbReference>
<gene>
    <name evidence="3" type="ORF">BV98_000605</name>
</gene>
<feature type="region of interest" description="Disordered" evidence="1">
    <location>
        <begin position="522"/>
        <end position="552"/>
    </location>
</feature>
<reference evidence="3" key="1">
    <citation type="submission" date="2014-08" db="EMBL/GenBank/DDBJ databases">
        <title>Draft genome sequences of Sphingobium herbicidovorans.</title>
        <authorList>
            <person name="Gan H.M."/>
            <person name="Gan H.Y."/>
            <person name="Savka M.A."/>
        </authorList>
    </citation>
    <scope>NUCLEOTIDE SEQUENCE [LARGE SCALE GENOMIC DNA]</scope>
    <source>
        <strain evidence="3">NBRC 16415</strain>
    </source>
</reference>